<dbReference type="InterPro" id="IPR005119">
    <property type="entry name" value="LysR_subst-bd"/>
</dbReference>
<dbReference type="RefSeq" id="WP_073389690.1">
    <property type="nucleotide sequence ID" value="NZ_FQXK01000037.1"/>
</dbReference>
<protein>
    <submittedName>
        <fullName evidence="6">DNA-binding transcriptional regulator, LysR family</fullName>
    </submittedName>
</protein>
<dbReference type="Pfam" id="PF03466">
    <property type="entry name" value="LysR_substrate"/>
    <property type="match status" value="1"/>
</dbReference>
<dbReference type="InterPro" id="IPR036388">
    <property type="entry name" value="WH-like_DNA-bd_sf"/>
</dbReference>
<dbReference type="Proteomes" id="UP000184278">
    <property type="component" value="Unassembled WGS sequence"/>
</dbReference>
<name>A0A1M6DCW7_BUTFI</name>
<keyword evidence="2" id="KW-0805">Transcription regulation</keyword>
<evidence type="ECO:0000256" key="4">
    <source>
        <dbReference type="ARBA" id="ARBA00023163"/>
    </source>
</evidence>
<dbReference type="InterPro" id="IPR000847">
    <property type="entry name" value="LysR_HTH_N"/>
</dbReference>
<evidence type="ECO:0000256" key="1">
    <source>
        <dbReference type="ARBA" id="ARBA00009437"/>
    </source>
</evidence>
<dbReference type="GO" id="GO:0003700">
    <property type="term" value="F:DNA-binding transcription factor activity"/>
    <property type="evidence" value="ECO:0007669"/>
    <property type="project" value="InterPro"/>
</dbReference>
<dbReference type="AlphaFoldDB" id="A0A1M6DCW7"/>
<evidence type="ECO:0000256" key="3">
    <source>
        <dbReference type="ARBA" id="ARBA00023125"/>
    </source>
</evidence>
<comment type="similarity">
    <text evidence="1">Belongs to the LysR transcriptional regulatory family.</text>
</comment>
<dbReference type="PANTHER" id="PTHR30419:SF28">
    <property type="entry name" value="HTH-TYPE TRANSCRIPTIONAL REGULATOR BSDA"/>
    <property type="match status" value="1"/>
</dbReference>
<dbReference type="PROSITE" id="PS50931">
    <property type="entry name" value="HTH_LYSR"/>
    <property type="match status" value="1"/>
</dbReference>
<keyword evidence="7" id="KW-1185">Reference proteome</keyword>
<dbReference type="GeneID" id="89508536"/>
<dbReference type="FunFam" id="1.10.10.10:FF:000001">
    <property type="entry name" value="LysR family transcriptional regulator"/>
    <property type="match status" value="1"/>
</dbReference>
<dbReference type="Pfam" id="PF00126">
    <property type="entry name" value="HTH_1"/>
    <property type="match status" value="1"/>
</dbReference>
<keyword evidence="4" id="KW-0804">Transcription</keyword>
<dbReference type="InterPro" id="IPR036390">
    <property type="entry name" value="WH_DNA-bd_sf"/>
</dbReference>
<proteinExistence type="inferred from homology"/>
<dbReference type="Gene3D" id="1.10.10.10">
    <property type="entry name" value="Winged helix-like DNA-binding domain superfamily/Winged helix DNA-binding domain"/>
    <property type="match status" value="1"/>
</dbReference>
<dbReference type="STRING" id="1121131.SAMN02745229_03510"/>
<evidence type="ECO:0000313" key="6">
    <source>
        <dbReference type="EMBL" id="SHI71134.1"/>
    </source>
</evidence>
<dbReference type="CDD" id="cd05466">
    <property type="entry name" value="PBP2_LTTR_substrate"/>
    <property type="match status" value="1"/>
</dbReference>
<dbReference type="Gene3D" id="3.40.190.290">
    <property type="match status" value="1"/>
</dbReference>
<organism evidence="6 7">
    <name type="scientific">Butyrivibrio fibrisolvens DSM 3071</name>
    <dbReference type="NCBI Taxonomy" id="1121131"/>
    <lineage>
        <taxon>Bacteria</taxon>
        <taxon>Bacillati</taxon>
        <taxon>Bacillota</taxon>
        <taxon>Clostridia</taxon>
        <taxon>Lachnospirales</taxon>
        <taxon>Lachnospiraceae</taxon>
        <taxon>Butyrivibrio</taxon>
    </lineage>
</organism>
<keyword evidence="3 6" id="KW-0238">DNA-binding</keyword>
<gene>
    <name evidence="6" type="ORF">SAMN02745229_03510</name>
</gene>
<accession>A0A1M6DCW7</accession>
<dbReference type="GO" id="GO:0005829">
    <property type="term" value="C:cytosol"/>
    <property type="evidence" value="ECO:0007669"/>
    <property type="project" value="TreeGrafter"/>
</dbReference>
<evidence type="ECO:0000259" key="5">
    <source>
        <dbReference type="PROSITE" id="PS50931"/>
    </source>
</evidence>
<evidence type="ECO:0000313" key="7">
    <source>
        <dbReference type="Proteomes" id="UP000184278"/>
    </source>
</evidence>
<dbReference type="EMBL" id="FQXK01000037">
    <property type="protein sequence ID" value="SHI71134.1"/>
    <property type="molecule type" value="Genomic_DNA"/>
</dbReference>
<dbReference type="SUPFAM" id="SSF53850">
    <property type="entry name" value="Periplasmic binding protein-like II"/>
    <property type="match status" value="1"/>
</dbReference>
<dbReference type="SUPFAM" id="SSF46785">
    <property type="entry name" value="Winged helix' DNA-binding domain"/>
    <property type="match status" value="1"/>
</dbReference>
<evidence type="ECO:0000256" key="2">
    <source>
        <dbReference type="ARBA" id="ARBA00023015"/>
    </source>
</evidence>
<feature type="domain" description="HTH lysR-type" evidence="5">
    <location>
        <begin position="1"/>
        <end position="58"/>
    </location>
</feature>
<sequence>MELRHIRYFLTVVEEGSFTKASEKLCIAQPPLSRQIRDLEDELGAQLFTRKARGLALTESGERFLQYARRIKQLSDQSIEDISNMRDGLTGRLYLATVEGHAPELMADWIYHFKEKYPLVEYEVWNGNSDDVIKRVISGLNEVGVITLPYDEEGLDGRLICSEPWVAIIPEDHPLSEDKSDSIELKKLAPYELIIPSRRSRRKEIENWFAPLGCEPKIVCRIAHMLNAYELTAKGVGIAIYPASAAKYVNGGVVVKRIVNPDVSAGYVLVKSAGRDLSKVAQEFWNMVNGFYDDNE</sequence>
<reference evidence="7" key="1">
    <citation type="submission" date="2016-11" db="EMBL/GenBank/DDBJ databases">
        <authorList>
            <person name="Varghese N."/>
            <person name="Submissions S."/>
        </authorList>
    </citation>
    <scope>NUCLEOTIDE SEQUENCE [LARGE SCALE GENOMIC DNA]</scope>
    <source>
        <strain evidence="7">DSM 3071</strain>
    </source>
</reference>
<dbReference type="OrthoDB" id="9803714at2"/>
<dbReference type="PANTHER" id="PTHR30419">
    <property type="entry name" value="HTH-TYPE TRANSCRIPTIONAL REGULATOR YBHD"/>
    <property type="match status" value="1"/>
</dbReference>
<dbReference type="GO" id="GO:0003677">
    <property type="term" value="F:DNA binding"/>
    <property type="evidence" value="ECO:0007669"/>
    <property type="project" value="UniProtKB-KW"/>
</dbReference>
<dbReference type="InterPro" id="IPR050950">
    <property type="entry name" value="HTH-type_LysR_regulators"/>
</dbReference>
<dbReference type="PRINTS" id="PR00039">
    <property type="entry name" value="HTHLYSR"/>
</dbReference>